<dbReference type="PROSITE" id="PS50093">
    <property type="entry name" value="PKD"/>
    <property type="match status" value="1"/>
</dbReference>
<name>A0A9E4ZGU5_9EURY</name>
<keyword evidence="3" id="KW-1185">Reference proteome</keyword>
<dbReference type="PANTHER" id="PTHR11532">
    <property type="entry name" value="PROTEASE M14 CARBOXYPEPTIDASE"/>
    <property type="match status" value="1"/>
</dbReference>
<feature type="domain" description="PKD" evidence="1">
    <location>
        <begin position="373"/>
        <end position="448"/>
    </location>
</feature>
<dbReference type="InterPro" id="IPR050753">
    <property type="entry name" value="Peptidase_M14_domain"/>
</dbReference>
<accession>A0A9E4ZGU5</accession>
<dbReference type="AlphaFoldDB" id="A0A9E4ZGU5"/>
<gene>
    <name evidence="2" type="ORF">KDK67_11695</name>
</gene>
<reference evidence="2" key="1">
    <citation type="journal article" date="2021" name="mSystems">
        <title>Bacteria and Archaea Synergistically Convert Glycine Betaine to Biogenic Methane in the Formosa Cold Seep of the South China Sea.</title>
        <authorList>
            <person name="Li L."/>
            <person name="Zhang W."/>
            <person name="Zhang S."/>
            <person name="Song L."/>
            <person name="Sun Q."/>
            <person name="Zhang H."/>
            <person name="Xiang H."/>
            <person name="Dong X."/>
        </authorList>
    </citation>
    <scope>NUCLEOTIDE SEQUENCE</scope>
    <source>
        <strain evidence="2">LLY</strain>
    </source>
</reference>
<dbReference type="EMBL" id="JAGSOI010000061">
    <property type="protein sequence ID" value="MCM1987633.1"/>
    <property type="molecule type" value="Genomic_DNA"/>
</dbReference>
<reference evidence="2" key="2">
    <citation type="submission" date="2021-04" db="EMBL/GenBank/DDBJ databases">
        <authorList>
            <person name="Dong X."/>
        </authorList>
    </citation>
    <scope>NUCLEOTIDE SEQUENCE</scope>
    <source>
        <strain evidence="2">LLY</strain>
    </source>
</reference>
<dbReference type="InterPro" id="IPR012334">
    <property type="entry name" value="Pectin_lyas_fold"/>
</dbReference>
<dbReference type="GO" id="GO:0016485">
    <property type="term" value="P:protein processing"/>
    <property type="evidence" value="ECO:0007669"/>
    <property type="project" value="TreeGrafter"/>
</dbReference>
<proteinExistence type="predicted"/>
<dbReference type="Pfam" id="PF05048">
    <property type="entry name" value="NosD"/>
    <property type="match status" value="1"/>
</dbReference>
<dbReference type="Gene3D" id="2.160.20.10">
    <property type="entry name" value="Single-stranded right-handed beta-helix, Pectin lyase-like"/>
    <property type="match status" value="3"/>
</dbReference>
<evidence type="ECO:0000259" key="1">
    <source>
        <dbReference type="PROSITE" id="PS50093"/>
    </source>
</evidence>
<dbReference type="GO" id="GO:0006518">
    <property type="term" value="P:peptide metabolic process"/>
    <property type="evidence" value="ECO:0007669"/>
    <property type="project" value="TreeGrafter"/>
</dbReference>
<dbReference type="RefSeq" id="WP_250868979.1">
    <property type="nucleotide sequence ID" value="NZ_JAGSOI010000061.1"/>
</dbReference>
<dbReference type="SMART" id="SM00089">
    <property type="entry name" value="PKD"/>
    <property type="match status" value="1"/>
</dbReference>
<dbReference type="InterPro" id="IPR007742">
    <property type="entry name" value="NosD_dom"/>
</dbReference>
<dbReference type="GO" id="GO:0005615">
    <property type="term" value="C:extracellular space"/>
    <property type="evidence" value="ECO:0007669"/>
    <property type="project" value="TreeGrafter"/>
</dbReference>
<dbReference type="InterPro" id="IPR022409">
    <property type="entry name" value="PKD/Chitinase_dom"/>
</dbReference>
<dbReference type="PANTHER" id="PTHR11532:SF57">
    <property type="entry name" value="CARBOXYPEPTIDASE D, B"/>
    <property type="match status" value="1"/>
</dbReference>
<dbReference type="CDD" id="cd00146">
    <property type="entry name" value="PKD"/>
    <property type="match status" value="1"/>
</dbReference>
<dbReference type="GO" id="GO:0004181">
    <property type="term" value="F:metallocarboxypeptidase activity"/>
    <property type="evidence" value="ECO:0007669"/>
    <property type="project" value="TreeGrafter"/>
</dbReference>
<dbReference type="InterPro" id="IPR000601">
    <property type="entry name" value="PKD_dom"/>
</dbReference>
<dbReference type="Pfam" id="PF18911">
    <property type="entry name" value="PKD_4"/>
    <property type="match status" value="1"/>
</dbReference>
<dbReference type="Gene3D" id="2.60.40.10">
    <property type="entry name" value="Immunoglobulins"/>
    <property type="match status" value="1"/>
</dbReference>
<dbReference type="SUPFAM" id="SSF51126">
    <property type="entry name" value="Pectin lyase-like"/>
    <property type="match status" value="3"/>
</dbReference>
<sequence length="1261" mass="135876">MQKTRIKVALATLMLLLCIAVLAIPAAASEEATITRTITPTEVFPGDDYTVTLTISYGVDEDFITIHEELPEDWVLNEVDSGRYGWSPSNEDYAWFEMVTTDLTGVTDTITYSVTVPEGTAVNTYDYNLSYVIGNYTWQVNTTGDTQVDVVHNSVIELYPGDDVNGAISSAQPGDTVLLNDGTYGGFTVASDYVTIKSKNGSDAVNIAGTIQIGTTGMILVPATGNIIDGLTITGSMYKAIWIVEGPGTVIRNCDFATTGSVAIDSVGRYPEENPIQVYQCNLHLPLTDSWAIENLVLNTTEPVSYTYNGVTYTGYLGNYYADCAGTDNDGDGVIDTPHAIVGRSATGELITVYDNYPLAGTWHEGEIHPVPPTADFAANTTYIPQDMTVQFTDLSANDPESWSWDLDGDGIEDSTEQNPQFTYTDEGTYNVSLTVSNSIGSSTETKVDYILVRNPKTWYVDDDDGYDFTSIQDALNVVLTGDEIYVYNGTYGEFYFANPSVTVRGEGADVVTVDCNGGSVQIGYAGCTLEGIKVVNSNYGLRLSSSNCIIRNCVFDGMTDMEGIELHGDHCLFENNIVSNSTGEFCALYIDNANSIFVDDNTFINNAGAGLSLYSGAEGTIVSNNNFVSNGWAGIEIYDAVGVNTIYGNNFIGNGVTATTTGTPPPAVTYWNSTEPMEYVYNGVAYTGYIGNFWDSDYTESDSNGDGIGDTSYTVPDGLGTDDAPLMAGFENYDSSVPEPIIFISPGDSLQAAVDAAQDGDTIMMAPGTYPVDNVPAFGVDALFIYKPNLTFMADGGEVIIGGNGNEFIVISQDETLAPRDASGTSFIGITFGPMHVISIFDVTGNGAAGLYNDLLYENCIFHTYGTDVTFSEGTIVRNCTFIGTELSVDNDVIFENNNGNPNIQSLDDRIILRNNSFDGGDIRLDGGNCIIESNVFDGCKPIISDATSIFRENDVIGVNQPITNCQFYLNNFMDCVEVRNWGTPNTTSQVTYTYRGATYTGYLGNYYSDYTGTDSNGDGVGEDVFVPYIGNNDTFPLMGTWDAATDTIINDAPDLSFVPEVASVIEGQETEIQIMASAFPDGLSGYNLTVDIVDPTIAEIVNIEYPAWATLNESSSMPGTSIYLRVLDGDNIVQAGAEDVVLATLTVSGKEFGSTGLTIRLSDEGMDDDSGNSINALFSTGALEVTMRPIPGKTLSAGDLNSDGLYEDLTGDGTFSFVDVEVFFNNKEWIEANHPVECSDFNGNSRIDFDDVVKLFEMV</sequence>
<comment type="caution">
    <text evidence="2">The sequence shown here is derived from an EMBL/GenBank/DDBJ whole genome shotgun (WGS) entry which is preliminary data.</text>
</comment>
<dbReference type="InterPro" id="IPR011050">
    <property type="entry name" value="Pectin_lyase_fold/virulence"/>
</dbReference>
<dbReference type="SUPFAM" id="SSF49299">
    <property type="entry name" value="PKD domain"/>
    <property type="match status" value="1"/>
</dbReference>
<dbReference type="SMART" id="SM00710">
    <property type="entry name" value="PbH1"/>
    <property type="match status" value="7"/>
</dbReference>
<dbReference type="InterPro" id="IPR035986">
    <property type="entry name" value="PKD_dom_sf"/>
</dbReference>
<evidence type="ECO:0000313" key="3">
    <source>
        <dbReference type="Proteomes" id="UP001056766"/>
    </source>
</evidence>
<dbReference type="InterPro" id="IPR006626">
    <property type="entry name" value="PbH1"/>
</dbReference>
<protein>
    <submittedName>
        <fullName evidence="2">Right-handed parallel beta-helix repeat-containing protein</fullName>
    </submittedName>
</protein>
<evidence type="ECO:0000313" key="2">
    <source>
        <dbReference type="EMBL" id="MCM1987633.1"/>
    </source>
</evidence>
<dbReference type="InterPro" id="IPR013783">
    <property type="entry name" value="Ig-like_fold"/>
</dbReference>
<dbReference type="Proteomes" id="UP001056766">
    <property type="component" value="Unassembled WGS sequence"/>
</dbReference>
<organism evidence="2 3">
    <name type="scientific">Methanococcoides seepicolus</name>
    <dbReference type="NCBI Taxonomy" id="2828780"/>
    <lineage>
        <taxon>Archaea</taxon>
        <taxon>Methanobacteriati</taxon>
        <taxon>Methanobacteriota</taxon>
        <taxon>Stenosarchaea group</taxon>
        <taxon>Methanomicrobia</taxon>
        <taxon>Methanosarcinales</taxon>
        <taxon>Methanosarcinaceae</taxon>
        <taxon>Methanococcoides</taxon>
    </lineage>
</organism>
<dbReference type="FunFam" id="2.60.40.10:FF:000270">
    <property type="entry name" value="Cell surface protein"/>
    <property type="match status" value="1"/>
</dbReference>